<dbReference type="InterPro" id="IPR027417">
    <property type="entry name" value="P-loop_NTPase"/>
</dbReference>
<dbReference type="SUPFAM" id="SSF52540">
    <property type="entry name" value="P-loop containing nucleoside triphosphate hydrolases"/>
    <property type="match status" value="1"/>
</dbReference>
<dbReference type="InterPro" id="IPR038729">
    <property type="entry name" value="Rad50/SbcC_AAA"/>
</dbReference>
<gene>
    <name evidence="6" type="ORF">ACFP1K_39935</name>
</gene>
<accession>A0ABW1NVF6</accession>
<evidence type="ECO:0000256" key="3">
    <source>
        <dbReference type="ARBA" id="ARBA00013368"/>
    </source>
</evidence>
<reference evidence="7" key="1">
    <citation type="journal article" date="2019" name="Int. J. Syst. Evol. Microbiol.">
        <title>The Global Catalogue of Microorganisms (GCM) 10K type strain sequencing project: providing services to taxonomists for standard genome sequencing and annotation.</title>
        <authorList>
            <consortium name="The Broad Institute Genomics Platform"/>
            <consortium name="The Broad Institute Genome Sequencing Center for Infectious Disease"/>
            <person name="Wu L."/>
            <person name="Ma J."/>
        </authorList>
    </citation>
    <scope>NUCLEOTIDE SEQUENCE [LARGE SCALE GENOMIC DNA]</scope>
    <source>
        <strain evidence="7">JCM 30346</strain>
    </source>
</reference>
<dbReference type="RefSeq" id="WP_380763603.1">
    <property type="nucleotide sequence ID" value="NZ_JBHSRF010000137.1"/>
</dbReference>
<evidence type="ECO:0000256" key="4">
    <source>
        <dbReference type="SAM" id="MobiDB-lite"/>
    </source>
</evidence>
<dbReference type="Proteomes" id="UP001596137">
    <property type="component" value="Unassembled WGS sequence"/>
</dbReference>
<organism evidence="6 7">
    <name type="scientific">Sphaerisporangium aureirubrum</name>
    <dbReference type="NCBI Taxonomy" id="1544736"/>
    <lineage>
        <taxon>Bacteria</taxon>
        <taxon>Bacillati</taxon>
        <taxon>Actinomycetota</taxon>
        <taxon>Actinomycetes</taxon>
        <taxon>Streptosporangiales</taxon>
        <taxon>Streptosporangiaceae</taxon>
        <taxon>Sphaerisporangium</taxon>
    </lineage>
</organism>
<evidence type="ECO:0000313" key="7">
    <source>
        <dbReference type="Proteomes" id="UP001596137"/>
    </source>
</evidence>
<evidence type="ECO:0000256" key="2">
    <source>
        <dbReference type="ARBA" id="ARBA00011322"/>
    </source>
</evidence>
<dbReference type="Gene3D" id="3.40.50.300">
    <property type="entry name" value="P-loop containing nucleotide triphosphate hydrolases"/>
    <property type="match status" value="1"/>
</dbReference>
<dbReference type="PANTHER" id="PTHR32114">
    <property type="entry name" value="ABC TRANSPORTER ABCH.3"/>
    <property type="match status" value="1"/>
</dbReference>
<name>A0ABW1NVF6_9ACTN</name>
<feature type="compositionally biased region" description="Basic and acidic residues" evidence="4">
    <location>
        <begin position="452"/>
        <end position="466"/>
    </location>
</feature>
<comment type="similarity">
    <text evidence="1">Belongs to the SMC family. SbcC subfamily.</text>
</comment>
<proteinExistence type="inferred from homology"/>
<dbReference type="Pfam" id="PF13476">
    <property type="entry name" value="AAA_23"/>
    <property type="match status" value="1"/>
</dbReference>
<dbReference type="PANTHER" id="PTHR32114:SF2">
    <property type="entry name" value="ABC TRANSPORTER ABCH.3"/>
    <property type="match status" value="1"/>
</dbReference>
<feature type="region of interest" description="Disordered" evidence="4">
    <location>
        <begin position="218"/>
        <end position="316"/>
    </location>
</feature>
<feature type="non-terminal residue" evidence="6">
    <location>
        <position position="577"/>
    </location>
</feature>
<evidence type="ECO:0000259" key="5">
    <source>
        <dbReference type="Pfam" id="PF13476"/>
    </source>
</evidence>
<sequence length="577" mass="60490">MRLHRLSLTAFGSFPGREEVDFDALGEAGLFLVHGPTGAGKTTVLDAVCYALYGRVPGQRDSARRLRCDHAPPDRAPKVVLETTLRGRRLRIARSPAWDRPKLRGTGLVEEKPKILLEELTASGEWTFRSSRFDEAGDLIGSLLGMNADQFWQVAMLPQGDFARFLRADGDDRRKLLEKLFSVRLYTAIEQWLADHRTQTGQDRQSLRHHLDSTLNHMRGAAGPLLSPSAPTGLGTPADQEARTEPGTPGIPVESGVSSELDSPVGVGTPAGKDIPAEPGTPAMSGESGATAASGTPVGHGASAGNDTTSGLGWPDAEAEPAEWAAALLAKAAGVHDEQKRAAEASAAVLRAARDGLESGRELAKLQRAHAEALARKDELDRGADERSDLETMLAEAARADRVLPLVQQAEQRAEAAAKAKGLAADAIARALPLLTPTADTRISNEEPPNPGRDRPAASTKLEEGRAGGPSVSAAPHSGGQVDAGRARPVEGVGREWVRRDDLARLEGGAEGGAVGVSSEGLHSDGQGGAVGVSSEGFHSGGEVGAGRARPVEGVGREWVRRDDLARLEGGAEGGAV</sequence>
<feature type="region of interest" description="Disordered" evidence="4">
    <location>
        <begin position="510"/>
        <end position="551"/>
    </location>
</feature>
<feature type="region of interest" description="Disordered" evidence="4">
    <location>
        <begin position="438"/>
        <end position="490"/>
    </location>
</feature>
<evidence type="ECO:0000313" key="6">
    <source>
        <dbReference type="EMBL" id="MFC6087394.1"/>
    </source>
</evidence>
<comment type="caution">
    <text evidence="6">The sequence shown here is derived from an EMBL/GenBank/DDBJ whole genome shotgun (WGS) entry which is preliminary data.</text>
</comment>
<comment type="subunit">
    <text evidence="2">Heterodimer of SbcC and SbcD.</text>
</comment>
<keyword evidence="7" id="KW-1185">Reference proteome</keyword>
<evidence type="ECO:0000256" key="1">
    <source>
        <dbReference type="ARBA" id="ARBA00006930"/>
    </source>
</evidence>
<protein>
    <recommendedName>
        <fullName evidence="3">Nuclease SbcCD subunit C</fullName>
    </recommendedName>
</protein>
<dbReference type="EMBL" id="JBHSRF010000137">
    <property type="protein sequence ID" value="MFC6087394.1"/>
    <property type="molecule type" value="Genomic_DNA"/>
</dbReference>
<feature type="domain" description="Rad50/SbcC-type AAA" evidence="5">
    <location>
        <begin position="5"/>
        <end position="181"/>
    </location>
</feature>